<gene>
    <name evidence="1" type="primary">r_2</name>
    <name evidence="1" type="ORF">E2C01_023512</name>
</gene>
<evidence type="ECO:0000313" key="1">
    <source>
        <dbReference type="EMBL" id="MPC30251.1"/>
    </source>
</evidence>
<accession>A0A5B7E862</accession>
<dbReference type="Proteomes" id="UP000324222">
    <property type="component" value="Unassembled WGS sequence"/>
</dbReference>
<organism evidence="1 2">
    <name type="scientific">Portunus trituberculatus</name>
    <name type="common">Swimming crab</name>
    <name type="synonym">Neptunus trituberculatus</name>
    <dbReference type="NCBI Taxonomy" id="210409"/>
    <lineage>
        <taxon>Eukaryota</taxon>
        <taxon>Metazoa</taxon>
        <taxon>Ecdysozoa</taxon>
        <taxon>Arthropoda</taxon>
        <taxon>Crustacea</taxon>
        <taxon>Multicrustacea</taxon>
        <taxon>Malacostraca</taxon>
        <taxon>Eumalacostraca</taxon>
        <taxon>Eucarida</taxon>
        <taxon>Decapoda</taxon>
        <taxon>Pleocyemata</taxon>
        <taxon>Brachyura</taxon>
        <taxon>Eubrachyura</taxon>
        <taxon>Portunoidea</taxon>
        <taxon>Portunidae</taxon>
        <taxon>Portuninae</taxon>
        <taxon>Portunus</taxon>
    </lineage>
</organism>
<name>A0A5B7E862_PORTR</name>
<evidence type="ECO:0000313" key="2">
    <source>
        <dbReference type="Proteomes" id="UP000324222"/>
    </source>
</evidence>
<dbReference type="InterPro" id="IPR002195">
    <property type="entry name" value="Dihydroorotase_CS"/>
</dbReference>
<dbReference type="GO" id="GO:0016812">
    <property type="term" value="F:hydrolase activity, acting on carbon-nitrogen (but not peptide) bonds, in cyclic amides"/>
    <property type="evidence" value="ECO:0007669"/>
    <property type="project" value="InterPro"/>
</dbReference>
<proteinExistence type="predicted"/>
<dbReference type="OrthoDB" id="434at2759"/>
<protein>
    <submittedName>
        <fullName evidence="1">CAD protein</fullName>
    </submittedName>
</protein>
<dbReference type="PROSITE" id="PS00482">
    <property type="entry name" value="DIHYDROOROTASE_1"/>
    <property type="match status" value="1"/>
</dbReference>
<comment type="caution">
    <text evidence="1">The sequence shown here is derived from an EMBL/GenBank/DDBJ whole genome shotgun (WGS) entry which is preliminary data.</text>
</comment>
<sequence length="67" mass="7410">MAAVNNMRARTHALKMIGGAPDLKTHVDCVTTRRIVKLPGLIDVHVHVREPSERAIRPSARCSPTTR</sequence>
<dbReference type="EMBL" id="VSRR010002219">
    <property type="protein sequence ID" value="MPC30251.1"/>
    <property type="molecule type" value="Genomic_DNA"/>
</dbReference>
<keyword evidence="2" id="KW-1185">Reference proteome</keyword>
<dbReference type="AlphaFoldDB" id="A0A5B7E862"/>
<reference evidence="1 2" key="1">
    <citation type="submission" date="2019-05" db="EMBL/GenBank/DDBJ databases">
        <title>Another draft genome of Portunus trituberculatus and its Hox gene families provides insights of decapod evolution.</title>
        <authorList>
            <person name="Jeong J.-H."/>
            <person name="Song I."/>
            <person name="Kim S."/>
            <person name="Choi T."/>
            <person name="Kim D."/>
            <person name="Ryu S."/>
            <person name="Kim W."/>
        </authorList>
    </citation>
    <scope>NUCLEOTIDE SEQUENCE [LARGE SCALE GENOMIC DNA]</scope>
    <source>
        <tissue evidence="1">Muscle</tissue>
    </source>
</reference>